<comment type="caution">
    <text evidence="2">The sequence shown here is derived from an EMBL/GenBank/DDBJ whole genome shotgun (WGS) entry which is preliminary data.</text>
</comment>
<dbReference type="AlphaFoldDB" id="A0A7J5UQ69"/>
<protein>
    <submittedName>
        <fullName evidence="2">Uncharacterized protein</fullName>
    </submittedName>
</protein>
<dbReference type="Proteomes" id="UP000451860">
    <property type="component" value="Unassembled WGS sequence"/>
</dbReference>
<gene>
    <name evidence="2" type="ORF">GB883_10790</name>
</gene>
<name>A0A7J5UQ69_9MICO</name>
<dbReference type="EMBL" id="WHJE01000044">
    <property type="protein sequence ID" value="KAE8764093.1"/>
    <property type="molecule type" value="Genomic_DNA"/>
</dbReference>
<proteinExistence type="predicted"/>
<evidence type="ECO:0000313" key="2">
    <source>
        <dbReference type="EMBL" id="KAE8764093.1"/>
    </source>
</evidence>
<keyword evidence="3" id="KW-1185">Reference proteome</keyword>
<sequence length="111" mass="12129">MAREGGHRRGDDAFHARWVDALTALELDVADAEASLTGDHTPERRDPWTPPEGLGPMPAALRTRAEALLERQTEVARQITEAASMSRRQARAVQAMRANGPARPVYVDMAG</sequence>
<reference evidence="2 3" key="1">
    <citation type="submission" date="2019-10" db="EMBL/GenBank/DDBJ databases">
        <title>Georgenia wutianyii sp. nov. and Georgenia yuyongxinii sp. nov. isolated from plateau pika (Ochotona curzoniae) in the Qinghai-Tibet plateau of China.</title>
        <authorList>
            <person name="Tian Z."/>
        </authorList>
    </citation>
    <scope>NUCLEOTIDE SEQUENCE [LARGE SCALE GENOMIC DNA]</scope>
    <source>
        <strain evidence="2 3">DSM 21501</strain>
    </source>
</reference>
<feature type="region of interest" description="Disordered" evidence="1">
    <location>
        <begin position="34"/>
        <end position="58"/>
    </location>
</feature>
<dbReference type="OrthoDB" id="4943636at2"/>
<organism evidence="2 3">
    <name type="scientific">Georgenia thermotolerans</name>
    <dbReference type="NCBI Taxonomy" id="527326"/>
    <lineage>
        <taxon>Bacteria</taxon>
        <taxon>Bacillati</taxon>
        <taxon>Actinomycetota</taxon>
        <taxon>Actinomycetes</taxon>
        <taxon>Micrococcales</taxon>
        <taxon>Bogoriellaceae</taxon>
        <taxon>Georgenia</taxon>
    </lineage>
</organism>
<evidence type="ECO:0000313" key="3">
    <source>
        <dbReference type="Proteomes" id="UP000451860"/>
    </source>
</evidence>
<evidence type="ECO:0000256" key="1">
    <source>
        <dbReference type="SAM" id="MobiDB-lite"/>
    </source>
</evidence>
<accession>A0A7J5UQ69</accession>